<proteinExistence type="inferred from homology"/>
<sequence length="329" mass="35774">MKLIKKIGIVAIAALLLVGCAKNSASSETAKGKTGDSDYPKKPVEVVVGFGAGGETDTVARLVFQYASKYFDQNFAIINKPGASGELAWSEVAKAKPDGYTIAFINPPTFVSHPVQRPNAGYKIEDFRIIANMVKDPACIVVPAKSDINTMEDFVKKAKEGQLSIGYSGPGSSESLTLRQLEELGNYEFDKIPYDGSASSVVALLGGQIDSCILNVSGAINYTNDGSVKIIGVASKERSPFYPDVPTFEESGIKVYNDAYRGVAAPKDVPEDVVDKIEEAINKALADPEFKKRAEEMKLPIYYENSEEFTKTIEQIKTELTKELEKGEW</sequence>
<dbReference type="PANTHER" id="PTHR42928">
    <property type="entry name" value="TRICARBOXYLATE-BINDING PROTEIN"/>
    <property type="match status" value="1"/>
</dbReference>
<dbReference type="CDD" id="cd07012">
    <property type="entry name" value="PBP2_Bug_TTT"/>
    <property type="match status" value="1"/>
</dbReference>
<protein>
    <submittedName>
        <fullName evidence="3">Tripartite tricarboxylate transporter family receptor</fullName>
    </submittedName>
</protein>
<evidence type="ECO:0000256" key="2">
    <source>
        <dbReference type="SAM" id="SignalP"/>
    </source>
</evidence>
<keyword evidence="3" id="KW-0675">Receptor</keyword>
<dbReference type="PIRSF" id="PIRSF017082">
    <property type="entry name" value="YflP"/>
    <property type="match status" value="1"/>
</dbReference>
<dbReference type="RefSeq" id="WP_156701841.1">
    <property type="nucleotide sequence ID" value="NZ_CACRUP010000017.1"/>
</dbReference>
<organism evidence="3">
    <name type="scientific">Peptoniphilus gorbachii</name>
    <dbReference type="NCBI Taxonomy" id="411567"/>
    <lineage>
        <taxon>Bacteria</taxon>
        <taxon>Bacillati</taxon>
        <taxon>Bacillota</taxon>
        <taxon>Tissierellia</taxon>
        <taxon>Tissierellales</taxon>
        <taxon>Peptoniphilaceae</taxon>
        <taxon>Peptoniphilus</taxon>
    </lineage>
</organism>
<reference evidence="3" key="1">
    <citation type="submission" date="2019-11" db="EMBL/GenBank/DDBJ databases">
        <authorList>
            <person name="Feng L."/>
        </authorList>
    </citation>
    <scope>NUCLEOTIDE SEQUENCE</scope>
    <source>
        <strain evidence="3">PgorbachiiLFYP46</strain>
    </source>
</reference>
<dbReference type="PANTHER" id="PTHR42928:SF5">
    <property type="entry name" value="BLR1237 PROTEIN"/>
    <property type="match status" value="1"/>
</dbReference>
<evidence type="ECO:0000256" key="1">
    <source>
        <dbReference type="ARBA" id="ARBA00006987"/>
    </source>
</evidence>
<dbReference type="Pfam" id="PF03401">
    <property type="entry name" value="TctC"/>
    <property type="match status" value="1"/>
</dbReference>
<dbReference type="PROSITE" id="PS51257">
    <property type="entry name" value="PROKAR_LIPOPROTEIN"/>
    <property type="match status" value="1"/>
</dbReference>
<comment type="similarity">
    <text evidence="1">Belongs to the UPF0065 (bug) family.</text>
</comment>
<dbReference type="Gene3D" id="3.40.190.150">
    <property type="entry name" value="Bordetella uptake gene, domain 1"/>
    <property type="match status" value="1"/>
</dbReference>
<dbReference type="InterPro" id="IPR005064">
    <property type="entry name" value="BUG"/>
</dbReference>
<dbReference type="EMBL" id="CACRUP010000017">
    <property type="protein sequence ID" value="VYU06133.1"/>
    <property type="molecule type" value="Genomic_DNA"/>
</dbReference>
<dbReference type="SUPFAM" id="SSF53850">
    <property type="entry name" value="Periplasmic binding protein-like II"/>
    <property type="match status" value="1"/>
</dbReference>
<accession>A0A6N3BZN5</accession>
<keyword evidence="2" id="KW-0732">Signal</keyword>
<evidence type="ECO:0000313" key="3">
    <source>
        <dbReference type="EMBL" id="VYU06133.1"/>
    </source>
</evidence>
<feature type="signal peptide" evidence="2">
    <location>
        <begin position="1"/>
        <end position="25"/>
    </location>
</feature>
<dbReference type="InterPro" id="IPR042100">
    <property type="entry name" value="Bug_dom1"/>
</dbReference>
<feature type="chain" id="PRO_5039511842" evidence="2">
    <location>
        <begin position="26"/>
        <end position="329"/>
    </location>
</feature>
<gene>
    <name evidence="3" type="ORF">PGLFYP46_01772</name>
</gene>
<name>A0A6N3BZN5_9FIRM</name>
<dbReference type="AlphaFoldDB" id="A0A6N3BZN5"/>
<dbReference type="Gene3D" id="3.40.190.10">
    <property type="entry name" value="Periplasmic binding protein-like II"/>
    <property type="match status" value="1"/>
</dbReference>